<organism evidence="5 6">
    <name type="scientific">Tremella mesenterica</name>
    <name type="common">Jelly fungus</name>
    <dbReference type="NCBI Taxonomy" id="5217"/>
    <lineage>
        <taxon>Eukaryota</taxon>
        <taxon>Fungi</taxon>
        <taxon>Dikarya</taxon>
        <taxon>Basidiomycota</taxon>
        <taxon>Agaricomycotina</taxon>
        <taxon>Tremellomycetes</taxon>
        <taxon>Tremellales</taxon>
        <taxon>Tremellaceae</taxon>
        <taxon>Tremella</taxon>
    </lineage>
</organism>
<accession>A0A4V1M3D1</accession>
<keyword evidence="1" id="KW-0677">Repeat</keyword>
<gene>
    <name evidence="5" type="ORF">M231_06294</name>
</gene>
<feature type="region of interest" description="Disordered" evidence="4">
    <location>
        <begin position="167"/>
        <end position="259"/>
    </location>
</feature>
<evidence type="ECO:0000256" key="2">
    <source>
        <dbReference type="ARBA" id="ARBA00023043"/>
    </source>
</evidence>
<evidence type="ECO:0000256" key="1">
    <source>
        <dbReference type="ARBA" id="ARBA00022737"/>
    </source>
</evidence>
<feature type="repeat" description="ANK" evidence="3">
    <location>
        <begin position="37"/>
        <end position="69"/>
    </location>
</feature>
<comment type="caution">
    <text evidence="5">The sequence shown here is derived from an EMBL/GenBank/DDBJ whole genome shotgun (WGS) entry which is preliminary data.</text>
</comment>
<feature type="compositionally biased region" description="Gly residues" evidence="4">
    <location>
        <begin position="207"/>
        <end position="219"/>
    </location>
</feature>
<evidence type="ECO:0000313" key="5">
    <source>
        <dbReference type="EMBL" id="RXK36450.1"/>
    </source>
</evidence>
<feature type="region of interest" description="Disordered" evidence="4">
    <location>
        <begin position="334"/>
        <end position="359"/>
    </location>
</feature>
<feature type="compositionally biased region" description="Polar residues" evidence="4">
    <location>
        <begin position="171"/>
        <end position="206"/>
    </location>
</feature>
<sequence>MVQTSSNIWVAASDGDLDRVRHLIEVEGFSPNEMDTNRYSPMHAAASYAHLELLDYLISKGGDINLVDGDGDTPLFGVETVSFAEAMIDRGADPLHMNNEGLRADEALEDSDPEIASFLRALPIIQVLTQPFIPIDQIPSNVLPSFPNPGVGQGGEMQFLFHQFPPEEYQNGASSGSEFSNATTPHIDSSPPSNLNPRATVGNSGQVLGGANIGQGLGEGNDRQGLGGDNNRQGLGEENNRQGLGEENNTQVSGEENNRQVLTDENIAPMLDERILNGQILFGSNQFVSAERTTAFLERTQRILQESEEQGVEPDQRLLEEVEMAMREAVDYGRDMAGREGMNGHATEEERKRIRTGAS</sequence>
<dbReference type="Proteomes" id="UP000289152">
    <property type="component" value="Unassembled WGS sequence"/>
</dbReference>
<name>A0A4V1M3D1_TREME</name>
<evidence type="ECO:0000313" key="6">
    <source>
        <dbReference type="Proteomes" id="UP000289152"/>
    </source>
</evidence>
<proteinExistence type="predicted"/>
<keyword evidence="2 3" id="KW-0040">ANK repeat</keyword>
<dbReference type="Pfam" id="PF12796">
    <property type="entry name" value="Ank_2"/>
    <property type="match status" value="1"/>
</dbReference>
<reference evidence="5 6" key="1">
    <citation type="submission" date="2016-06" db="EMBL/GenBank/DDBJ databases">
        <title>Evolution of pathogenesis and genome organization in the Tremellales.</title>
        <authorList>
            <person name="Cuomo C."/>
            <person name="Litvintseva A."/>
            <person name="Heitman J."/>
            <person name="Chen Y."/>
            <person name="Sun S."/>
            <person name="Springer D."/>
            <person name="Dromer F."/>
            <person name="Young S."/>
            <person name="Zeng Q."/>
            <person name="Chapman S."/>
            <person name="Gujja S."/>
            <person name="Saif S."/>
            <person name="Birren B."/>
        </authorList>
    </citation>
    <scope>NUCLEOTIDE SEQUENCE [LARGE SCALE GENOMIC DNA]</scope>
    <source>
        <strain evidence="5 6">ATCC 28783</strain>
    </source>
</reference>
<dbReference type="PROSITE" id="PS50297">
    <property type="entry name" value="ANK_REP_REGION"/>
    <property type="match status" value="1"/>
</dbReference>
<dbReference type="SMART" id="SM00248">
    <property type="entry name" value="ANK"/>
    <property type="match status" value="2"/>
</dbReference>
<evidence type="ECO:0000256" key="3">
    <source>
        <dbReference type="PROSITE-ProRule" id="PRU00023"/>
    </source>
</evidence>
<dbReference type="InParanoid" id="A0A4V1M3D1"/>
<dbReference type="VEuPathDB" id="FungiDB:TREMEDRAFT_30739"/>
<dbReference type="AlphaFoldDB" id="A0A4V1M3D1"/>
<dbReference type="PROSITE" id="PS50088">
    <property type="entry name" value="ANK_REPEAT"/>
    <property type="match status" value="1"/>
</dbReference>
<dbReference type="InterPro" id="IPR002110">
    <property type="entry name" value="Ankyrin_rpt"/>
</dbReference>
<keyword evidence="6" id="KW-1185">Reference proteome</keyword>
<evidence type="ECO:0000256" key="4">
    <source>
        <dbReference type="SAM" id="MobiDB-lite"/>
    </source>
</evidence>
<dbReference type="SUPFAM" id="SSF48403">
    <property type="entry name" value="Ankyrin repeat"/>
    <property type="match status" value="1"/>
</dbReference>
<dbReference type="EMBL" id="SDIL01000097">
    <property type="protein sequence ID" value="RXK36450.1"/>
    <property type="molecule type" value="Genomic_DNA"/>
</dbReference>
<dbReference type="Gene3D" id="1.25.40.20">
    <property type="entry name" value="Ankyrin repeat-containing domain"/>
    <property type="match status" value="1"/>
</dbReference>
<dbReference type="OrthoDB" id="19174at2759"/>
<dbReference type="PANTHER" id="PTHR24171">
    <property type="entry name" value="ANKYRIN REPEAT DOMAIN-CONTAINING PROTEIN 39-RELATED"/>
    <property type="match status" value="1"/>
</dbReference>
<protein>
    <submittedName>
        <fullName evidence="5">Uncharacterized protein</fullName>
    </submittedName>
</protein>
<dbReference type="STRING" id="5217.A0A4V1M3D1"/>
<dbReference type="InterPro" id="IPR036770">
    <property type="entry name" value="Ankyrin_rpt-contain_sf"/>
</dbReference>
<feature type="compositionally biased region" description="Polar residues" evidence="4">
    <location>
        <begin position="247"/>
        <end position="259"/>
    </location>
</feature>